<feature type="transmembrane region" description="Helical" evidence="1">
    <location>
        <begin position="187"/>
        <end position="208"/>
    </location>
</feature>
<dbReference type="Pfam" id="PF12729">
    <property type="entry name" value="4HB_MCP_1"/>
    <property type="match status" value="1"/>
</dbReference>
<proteinExistence type="predicted"/>
<dbReference type="InterPro" id="IPR024478">
    <property type="entry name" value="HlyB_4HB_MCP"/>
</dbReference>
<accession>A0AAE3QLV5</accession>
<evidence type="ECO:0000256" key="1">
    <source>
        <dbReference type="SAM" id="Phobius"/>
    </source>
</evidence>
<dbReference type="AlphaFoldDB" id="A0AAE3QLV5"/>
<dbReference type="RefSeq" id="WP_313978922.1">
    <property type="nucleotide sequence ID" value="NZ_JASJOS010000005.1"/>
</dbReference>
<reference evidence="3" key="1">
    <citation type="submission" date="2023-05" db="EMBL/GenBank/DDBJ databases">
        <authorList>
            <person name="Zhang X."/>
        </authorList>
    </citation>
    <scope>NUCLEOTIDE SEQUENCE</scope>
    <source>
        <strain evidence="3">YF14B1</strain>
    </source>
</reference>
<feature type="domain" description="Chemotaxis methyl-accepting receptor HlyB-like 4HB MCP" evidence="2">
    <location>
        <begin position="12"/>
        <end position="181"/>
    </location>
</feature>
<dbReference type="EMBL" id="JASJOS010000005">
    <property type="protein sequence ID" value="MDJ1481320.1"/>
    <property type="molecule type" value="Genomic_DNA"/>
</dbReference>
<gene>
    <name evidence="3" type="ORF">QNI16_12555</name>
</gene>
<name>A0AAE3QLV5_9BACT</name>
<evidence type="ECO:0000313" key="3">
    <source>
        <dbReference type="EMBL" id="MDJ1481320.1"/>
    </source>
</evidence>
<keyword evidence="1" id="KW-1133">Transmembrane helix</keyword>
<evidence type="ECO:0000313" key="4">
    <source>
        <dbReference type="Proteomes" id="UP001241110"/>
    </source>
</evidence>
<dbReference type="Proteomes" id="UP001241110">
    <property type="component" value="Unassembled WGS sequence"/>
</dbReference>
<keyword evidence="1" id="KW-0812">Transmembrane</keyword>
<keyword evidence="1" id="KW-0472">Membrane</keyword>
<comment type="caution">
    <text evidence="3">The sequence shown here is derived from an EMBL/GenBank/DDBJ whole genome shotgun (WGS) entry which is preliminary data.</text>
</comment>
<protein>
    <submittedName>
        <fullName evidence="3">MCP four helix bundle domain-containing protein</fullName>
    </submittedName>
</protein>
<evidence type="ECO:0000259" key="2">
    <source>
        <dbReference type="Pfam" id="PF12729"/>
    </source>
</evidence>
<sequence length="211" mass="23814">MEKSTNNRSTLRLTLLIASLLGLILTSIFLSRRSVNQIQETSASIYKDRLVPTAIIASLNSKVYQKRLLLESYVLGKTDSSGSFMGSTINRLNRQIDSLLVEYDKTKLTAKESDQFTLLKQRLSVYNQLEEEIIAKRVSQPKEQQTLFAGTAYTTFGQVAQTLAELSSLQLTVGERLLNQSRGQANYMYVLTALQIGLVLIIGFSLFWQRY</sequence>
<organism evidence="3 4">
    <name type="scientific">Xanthocytophaga flava</name>
    <dbReference type="NCBI Taxonomy" id="3048013"/>
    <lineage>
        <taxon>Bacteria</taxon>
        <taxon>Pseudomonadati</taxon>
        <taxon>Bacteroidota</taxon>
        <taxon>Cytophagia</taxon>
        <taxon>Cytophagales</taxon>
        <taxon>Rhodocytophagaceae</taxon>
        <taxon>Xanthocytophaga</taxon>
    </lineage>
</organism>